<gene>
    <name evidence="1" type="ORF">CEP54_016050</name>
</gene>
<name>A0A428NIR3_9HYPO</name>
<proteinExistence type="predicted"/>
<dbReference type="OrthoDB" id="2520703at2759"/>
<keyword evidence="2" id="KW-1185">Reference proteome</keyword>
<comment type="caution">
    <text evidence="1">The sequence shown here is derived from an EMBL/GenBank/DDBJ whole genome shotgun (WGS) entry which is preliminary data.</text>
</comment>
<evidence type="ECO:0000313" key="2">
    <source>
        <dbReference type="Proteomes" id="UP000288168"/>
    </source>
</evidence>
<dbReference type="AlphaFoldDB" id="A0A428NIR3"/>
<organism evidence="1 2">
    <name type="scientific">Fusarium duplospermum</name>
    <dbReference type="NCBI Taxonomy" id="1325734"/>
    <lineage>
        <taxon>Eukaryota</taxon>
        <taxon>Fungi</taxon>
        <taxon>Dikarya</taxon>
        <taxon>Ascomycota</taxon>
        <taxon>Pezizomycotina</taxon>
        <taxon>Sordariomycetes</taxon>
        <taxon>Hypocreomycetidae</taxon>
        <taxon>Hypocreales</taxon>
        <taxon>Nectriaceae</taxon>
        <taxon>Fusarium</taxon>
        <taxon>Fusarium solani species complex</taxon>
    </lineage>
</organism>
<dbReference type="Proteomes" id="UP000288168">
    <property type="component" value="Unassembled WGS sequence"/>
</dbReference>
<dbReference type="EMBL" id="NKCI01000477">
    <property type="protein sequence ID" value="RSL40684.1"/>
    <property type="molecule type" value="Genomic_DNA"/>
</dbReference>
<evidence type="ECO:0000313" key="1">
    <source>
        <dbReference type="EMBL" id="RSL40684.1"/>
    </source>
</evidence>
<accession>A0A428NIR3</accession>
<reference evidence="1 2" key="1">
    <citation type="submission" date="2017-06" db="EMBL/GenBank/DDBJ databases">
        <title>Comparative genomic analysis of Ambrosia Fusariam Clade fungi.</title>
        <authorList>
            <person name="Stajich J.E."/>
            <person name="Carrillo J."/>
            <person name="Kijimoto T."/>
            <person name="Eskalen A."/>
            <person name="O'Donnell K."/>
            <person name="Kasson M."/>
        </authorList>
    </citation>
    <scope>NUCLEOTIDE SEQUENCE [LARGE SCALE GENOMIC DNA]</scope>
    <source>
        <strain evidence="1 2">NRRL62584</strain>
    </source>
</reference>
<protein>
    <submittedName>
        <fullName evidence="1">Uncharacterized protein</fullName>
    </submittedName>
</protein>
<sequence length="157" mass="17940">MKQKWLSLDAPRGWAVYSLDSSGRPDLELPPPEELYRIFTADEVEAMEEHGGYANYRLPSLEEALIRTEDPTEGNTPIHVLGQILLHPALTTLHLYGVSLLQNSIMNFKFPNELCNLEHLDLTESLFDHSSLKIILARCKKPKWLSTESAGERRHEF</sequence>
<dbReference type="STRING" id="1325734.A0A428NIR3"/>